<feature type="signal peptide" evidence="1">
    <location>
        <begin position="1"/>
        <end position="36"/>
    </location>
</feature>
<reference evidence="2 3" key="1">
    <citation type="submission" date="2021-05" db="EMBL/GenBank/DDBJ databases">
        <title>Draft Whole Genome Sequencing Of Biosensor Chromobacterium violaceum Strain CV026 Reveals A Regulatory RNA In Chromobacterium violaceum Phenotype Regulatory Network.</title>
        <authorList>
            <person name="Hong K.W."/>
            <person name="Chan K.G."/>
            <person name="Chang C.-Y."/>
        </authorList>
    </citation>
    <scope>NUCLEOTIDE SEQUENCE [LARGE SCALE GENOMIC DNA]</scope>
    <source>
        <strain evidence="2 3">ATCC 31532</strain>
    </source>
</reference>
<dbReference type="RefSeq" id="WP_146008444.1">
    <property type="nucleotide sequence ID" value="NZ_CP142381.1"/>
</dbReference>
<dbReference type="EMBL" id="JAHDTB010000006">
    <property type="protein sequence ID" value="MBW8287763.1"/>
    <property type="molecule type" value="Genomic_DNA"/>
</dbReference>
<keyword evidence="3" id="KW-1185">Reference proteome</keyword>
<evidence type="ECO:0000256" key="1">
    <source>
        <dbReference type="SAM" id="SignalP"/>
    </source>
</evidence>
<proteinExistence type="predicted"/>
<organism evidence="2 3">
    <name type="scientific">Chromobacterium subtsugae</name>
    <dbReference type="NCBI Taxonomy" id="251747"/>
    <lineage>
        <taxon>Bacteria</taxon>
        <taxon>Pseudomonadati</taxon>
        <taxon>Pseudomonadota</taxon>
        <taxon>Betaproteobacteria</taxon>
        <taxon>Neisseriales</taxon>
        <taxon>Chromobacteriaceae</taxon>
        <taxon>Chromobacterium</taxon>
    </lineage>
</organism>
<feature type="chain" id="PRO_5046818732" description="TonB C-terminal domain-containing protein" evidence="1">
    <location>
        <begin position="37"/>
        <end position="127"/>
    </location>
</feature>
<keyword evidence="1" id="KW-0732">Signal</keyword>
<gene>
    <name evidence="2" type="ORF">KIF53_09010</name>
</gene>
<dbReference type="GeneID" id="89687429"/>
<name>A0ABS7FCF0_9NEIS</name>
<sequence>MKGRGGREQGRKGRTAVRRFCLLAVAAAGLSLPAFALEANCRHMAAPAYPIRAEMDKIAGDVTLVFHTDARGRYDGRASMVFSATIPEAYREDFRLALDAMLEEYRCRPNANLQLKLRFVPDDGAQR</sequence>
<evidence type="ECO:0008006" key="4">
    <source>
        <dbReference type="Google" id="ProtNLM"/>
    </source>
</evidence>
<accession>A0ABS7FCF0</accession>
<dbReference type="Proteomes" id="UP000711178">
    <property type="component" value="Unassembled WGS sequence"/>
</dbReference>
<comment type="caution">
    <text evidence="2">The sequence shown here is derived from an EMBL/GenBank/DDBJ whole genome shotgun (WGS) entry which is preliminary data.</text>
</comment>
<evidence type="ECO:0000313" key="3">
    <source>
        <dbReference type="Proteomes" id="UP000711178"/>
    </source>
</evidence>
<protein>
    <recommendedName>
        <fullName evidence="4">TonB C-terminal domain-containing protein</fullName>
    </recommendedName>
</protein>
<evidence type="ECO:0000313" key="2">
    <source>
        <dbReference type="EMBL" id="MBW8287763.1"/>
    </source>
</evidence>